<dbReference type="InterPro" id="IPR037481">
    <property type="entry name" value="LacX"/>
</dbReference>
<dbReference type="PANTHER" id="PTHR11122">
    <property type="entry name" value="APOSPORY-ASSOCIATED PROTEIN C-RELATED"/>
    <property type="match status" value="1"/>
</dbReference>
<dbReference type="Proteomes" id="UP001165679">
    <property type="component" value="Unassembled WGS sequence"/>
</dbReference>
<dbReference type="AlphaFoldDB" id="A0AA41YIE2"/>
<reference evidence="1" key="1">
    <citation type="submission" date="2022-09" db="EMBL/GenBank/DDBJ databases">
        <title>Rhodovastum sp. nov. RN2-1 isolated from soil in Seongnam, South Korea.</title>
        <authorList>
            <person name="Le N.T."/>
        </authorList>
    </citation>
    <scope>NUCLEOTIDE SEQUENCE</scope>
    <source>
        <strain evidence="1">RN2-1</strain>
    </source>
</reference>
<proteinExistence type="predicted"/>
<dbReference type="InterPro" id="IPR011013">
    <property type="entry name" value="Gal_mutarotase_sf_dom"/>
</dbReference>
<dbReference type="Gene3D" id="2.70.98.10">
    <property type="match status" value="1"/>
</dbReference>
<gene>
    <name evidence="1" type="ORF">OL599_05920</name>
</gene>
<comment type="caution">
    <text evidence="1">The sequence shown here is derived from an EMBL/GenBank/DDBJ whole genome shotgun (WGS) entry which is preliminary data.</text>
</comment>
<protein>
    <submittedName>
        <fullName evidence="1">Aldose 1-epimerase family protein</fullName>
    </submittedName>
</protein>
<organism evidence="1 2">
    <name type="scientific">Limobrevibacterium gyesilva</name>
    <dbReference type="NCBI Taxonomy" id="2991712"/>
    <lineage>
        <taxon>Bacteria</taxon>
        <taxon>Pseudomonadati</taxon>
        <taxon>Pseudomonadota</taxon>
        <taxon>Alphaproteobacteria</taxon>
        <taxon>Acetobacterales</taxon>
        <taxon>Acetobacteraceae</taxon>
        <taxon>Limobrevibacterium</taxon>
    </lineage>
</organism>
<dbReference type="EMBL" id="JAPDNT010000002">
    <property type="protein sequence ID" value="MCW3474111.1"/>
    <property type="molecule type" value="Genomic_DNA"/>
</dbReference>
<reference evidence="1" key="2">
    <citation type="submission" date="2022-10" db="EMBL/GenBank/DDBJ databases">
        <authorList>
            <person name="Trinh H.N."/>
        </authorList>
    </citation>
    <scope>NUCLEOTIDE SEQUENCE</scope>
    <source>
        <strain evidence="1">RN2-1</strain>
    </source>
</reference>
<dbReference type="CDD" id="cd09024">
    <property type="entry name" value="Aldose_epim_lacX"/>
    <property type="match status" value="1"/>
</dbReference>
<keyword evidence="2" id="KW-1185">Reference proteome</keyword>
<sequence length="288" mass="31466">MDRHSITGSGLTATVQADGAELCSLQDAAGREMLWQAHPAWPRHAPVLFPIVGTLKDNRLLHRGRAYTMGRHGFARDRRFAWVERTATLCRLVLTDDAATRAVYPFAFRLEVTYAVNGGGLEITFAVTNTGDEILPASMGAHPAFNWPLRPGAAKDAHLLVFSADEPWPIRRVTAEGLLRPEALPSPIEGRVLKLHEGLFADDAIILDRPASNAVRFTAPDGPAIDVVWDGFPELGIWSRPGVDLLCIEPWRGMSSPVAFAGEFMEKPGLMLIPPGARRAAMHRISLG</sequence>
<dbReference type="GO" id="GO:0016853">
    <property type="term" value="F:isomerase activity"/>
    <property type="evidence" value="ECO:0007669"/>
    <property type="project" value="InterPro"/>
</dbReference>
<dbReference type="InterPro" id="IPR014718">
    <property type="entry name" value="GH-type_carb-bd"/>
</dbReference>
<evidence type="ECO:0000313" key="1">
    <source>
        <dbReference type="EMBL" id="MCW3474111.1"/>
    </source>
</evidence>
<dbReference type="GO" id="GO:0030246">
    <property type="term" value="F:carbohydrate binding"/>
    <property type="evidence" value="ECO:0007669"/>
    <property type="project" value="InterPro"/>
</dbReference>
<dbReference type="SUPFAM" id="SSF74650">
    <property type="entry name" value="Galactose mutarotase-like"/>
    <property type="match status" value="1"/>
</dbReference>
<evidence type="ECO:0000313" key="2">
    <source>
        <dbReference type="Proteomes" id="UP001165679"/>
    </source>
</evidence>
<dbReference type="PANTHER" id="PTHR11122:SF13">
    <property type="entry name" value="GLUCOSE-6-PHOSPHATE 1-EPIMERASE"/>
    <property type="match status" value="1"/>
</dbReference>
<dbReference type="RefSeq" id="WP_264712731.1">
    <property type="nucleotide sequence ID" value="NZ_JAPDNT010000002.1"/>
</dbReference>
<dbReference type="InterPro" id="IPR008183">
    <property type="entry name" value="Aldose_1/G6P_1-epimerase"/>
</dbReference>
<name>A0AA41YIE2_9PROT</name>
<dbReference type="Pfam" id="PF01263">
    <property type="entry name" value="Aldose_epim"/>
    <property type="match status" value="1"/>
</dbReference>
<dbReference type="GO" id="GO:0005975">
    <property type="term" value="P:carbohydrate metabolic process"/>
    <property type="evidence" value="ECO:0007669"/>
    <property type="project" value="InterPro"/>
</dbReference>
<accession>A0AA41YIE2</accession>